<dbReference type="InterPro" id="IPR006311">
    <property type="entry name" value="TAT_signal"/>
</dbReference>
<protein>
    <recommendedName>
        <fullName evidence="4">Extracellular repeat, HAF family</fullName>
    </recommendedName>
</protein>
<name>A0A1N5W3R3_9ACTN</name>
<dbReference type="STRING" id="709881.SAMN04489832_2135"/>
<sequence>MHRLVRRALAAGAAVGLLATAAVVAASPATAFPRPPAPSCAIETLPQPPNMYRTEAYAIDPTGRYVAGGALRVHEESPTEAFLLLWDRGRLTTVPWPNGDGVVDVNARGVVIGNGNADGRTQPWSYRNGVFTLLPTPSDQVYVSAINAAGDVVGYRFDDATGGFVALRWPASRPGTVEELDAPAGALALGVTRDGSIVGTASGPEYFTGWVRHPDGRYSELTVPAAQSTQVLAAEGRWAVGRVSFSDGDQFPVRWNLRTGVYTQLDRQVYGIEDVNARGVAVGGEWVVPGPTARQLPGGGDRVTISGRAIADDGTVVGFRNTAGKVTAVRWTAC</sequence>
<dbReference type="PROSITE" id="PS51318">
    <property type="entry name" value="TAT"/>
    <property type="match status" value="1"/>
</dbReference>
<proteinExistence type="predicted"/>
<evidence type="ECO:0008006" key="4">
    <source>
        <dbReference type="Google" id="ProtNLM"/>
    </source>
</evidence>
<evidence type="ECO:0000313" key="3">
    <source>
        <dbReference type="Proteomes" id="UP000185124"/>
    </source>
</evidence>
<reference evidence="3" key="1">
    <citation type="submission" date="2016-12" db="EMBL/GenBank/DDBJ databases">
        <authorList>
            <person name="Varghese N."/>
            <person name="Submissions S."/>
        </authorList>
    </citation>
    <scope>NUCLEOTIDE SEQUENCE [LARGE SCALE GENOMIC DNA]</scope>
    <source>
        <strain evidence="3">DSM 45599</strain>
    </source>
</reference>
<dbReference type="EMBL" id="FSQT01000001">
    <property type="protein sequence ID" value="SIM79882.1"/>
    <property type="molecule type" value="Genomic_DNA"/>
</dbReference>
<evidence type="ECO:0000256" key="1">
    <source>
        <dbReference type="SAM" id="SignalP"/>
    </source>
</evidence>
<accession>A0A1N5W3R3</accession>
<feature type="signal peptide" evidence="1">
    <location>
        <begin position="1"/>
        <end position="31"/>
    </location>
</feature>
<keyword evidence="3" id="KW-1185">Reference proteome</keyword>
<gene>
    <name evidence="2" type="ORF">SAMN04489832_2135</name>
</gene>
<evidence type="ECO:0000313" key="2">
    <source>
        <dbReference type="EMBL" id="SIM79882.1"/>
    </source>
</evidence>
<keyword evidence="1" id="KW-0732">Signal</keyword>
<feature type="chain" id="PRO_5011958163" description="Extracellular repeat, HAF family" evidence="1">
    <location>
        <begin position="32"/>
        <end position="334"/>
    </location>
</feature>
<dbReference type="OrthoDB" id="3357943at2"/>
<dbReference type="RefSeq" id="WP_074310878.1">
    <property type="nucleotide sequence ID" value="NZ_FSQT01000001.1"/>
</dbReference>
<dbReference type="AlphaFoldDB" id="A0A1N5W3R3"/>
<dbReference type="Proteomes" id="UP000185124">
    <property type="component" value="Unassembled WGS sequence"/>
</dbReference>
<organism evidence="2 3">
    <name type="scientific">Micromonospora cremea</name>
    <dbReference type="NCBI Taxonomy" id="709881"/>
    <lineage>
        <taxon>Bacteria</taxon>
        <taxon>Bacillati</taxon>
        <taxon>Actinomycetota</taxon>
        <taxon>Actinomycetes</taxon>
        <taxon>Micromonosporales</taxon>
        <taxon>Micromonosporaceae</taxon>
        <taxon>Micromonospora</taxon>
    </lineage>
</organism>